<dbReference type="Proteomes" id="UP000187609">
    <property type="component" value="Unassembled WGS sequence"/>
</dbReference>
<dbReference type="AlphaFoldDB" id="A0A1J6KV88"/>
<proteinExistence type="predicted"/>
<gene>
    <name evidence="1" type="ORF">A4A49_24325</name>
</gene>
<evidence type="ECO:0000313" key="1">
    <source>
        <dbReference type="EMBL" id="OIT26675.1"/>
    </source>
</evidence>
<organism evidence="1 2">
    <name type="scientific">Nicotiana attenuata</name>
    <name type="common">Coyote tobacco</name>
    <dbReference type="NCBI Taxonomy" id="49451"/>
    <lineage>
        <taxon>Eukaryota</taxon>
        <taxon>Viridiplantae</taxon>
        <taxon>Streptophyta</taxon>
        <taxon>Embryophyta</taxon>
        <taxon>Tracheophyta</taxon>
        <taxon>Spermatophyta</taxon>
        <taxon>Magnoliopsida</taxon>
        <taxon>eudicotyledons</taxon>
        <taxon>Gunneridae</taxon>
        <taxon>Pentapetalae</taxon>
        <taxon>asterids</taxon>
        <taxon>lamiids</taxon>
        <taxon>Solanales</taxon>
        <taxon>Solanaceae</taxon>
        <taxon>Nicotianoideae</taxon>
        <taxon>Nicotianeae</taxon>
        <taxon>Nicotiana</taxon>
    </lineage>
</organism>
<dbReference type="Gramene" id="OIT26675">
    <property type="protein sequence ID" value="OIT26675"/>
    <property type="gene ID" value="A4A49_24325"/>
</dbReference>
<dbReference type="EMBL" id="MJEQ01002714">
    <property type="protein sequence ID" value="OIT26675.1"/>
    <property type="molecule type" value="Genomic_DNA"/>
</dbReference>
<name>A0A1J6KV88_NICAT</name>
<keyword evidence="2" id="KW-1185">Reference proteome</keyword>
<protein>
    <submittedName>
        <fullName evidence="1">Uncharacterized protein</fullName>
    </submittedName>
</protein>
<sequence>MPLHKTFFSHDRRSVSSKLKCDHESSNVTAFASLHLAYSWAIRGHSMIILASISSSFRISGYLHLLVLCG</sequence>
<accession>A0A1J6KV88</accession>
<reference evidence="1" key="1">
    <citation type="submission" date="2016-11" db="EMBL/GenBank/DDBJ databases">
        <title>The genome of Nicotiana attenuata.</title>
        <authorList>
            <person name="Xu S."/>
            <person name="Brockmoeller T."/>
            <person name="Gaquerel E."/>
            <person name="Navarro A."/>
            <person name="Kuhl H."/>
            <person name="Gase K."/>
            <person name="Ling Z."/>
            <person name="Zhou W."/>
            <person name="Kreitzer C."/>
            <person name="Stanke M."/>
            <person name="Tang H."/>
            <person name="Lyons E."/>
            <person name="Pandey P."/>
            <person name="Pandey S.P."/>
            <person name="Timmermann B."/>
            <person name="Baldwin I.T."/>
        </authorList>
    </citation>
    <scope>NUCLEOTIDE SEQUENCE [LARGE SCALE GENOMIC DNA]</scope>
    <source>
        <strain evidence="1">UT</strain>
    </source>
</reference>
<comment type="caution">
    <text evidence="1">The sequence shown here is derived from an EMBL/GenBank/DDBJ whole genome shotgun (WGS) entry which is preliminary data.</text>
</comment>
<evidence type="ECO:0000313" key="2">
    <source>
        <dbReference type="Proteomes" id="UP000187609"/>
    </source>
</evidence>